<evidence type="ECO:0000313" key="2">
    <source>
        <dbReference type="EMBL" id="MBB6645587.1"/>
    </source>
</evidence>
<comment type="caution">
    <text evidence="2">The sequence shown here is derived from an EMBL/GenBank/DDBJ whole genome shotgun (WGS) entry which is preliminary data.</text>
</comment>
<evidence type="ECO:0000256" key="1">
    <source>
        <dbReference type="SAM" id="MobiDB-lite"/>
    </source>
</evidence>
<accession>A0A7J9SHY8</accession>
<feature type="compositionally biased region" description="Low complexity" evidence="1">
    <location>
        <begin position="39"/>
        <end position="70"/>
    </location>
</feature>
<feature type="region of interest" description="Disordered" evidence="1">
    <location>
        <begin position="34"/>
        <end position="70"/>
    </location>
</feature>
<dbReference type="AlphaFoldDB" id="A0A7J9SHY8"/>
<keyword evidence="3" id="KW-1185">Reference proteome</keyword>
<dbReference type="Proteomes" id="UP000546257">
    <property type="component" value="Unassembled WGS sequence"/>
</dbReference>
<dbReference type="RefSeq" id="WP_185191931.1">
    <property type="nucleotide sequence ID" value="NZ_JACKXD010000001.1"/>
</dbReference>
<gene>
    <name evidence="2" type="ORF">H5V44_04640</name>
</gene>
<reference evidence="2 3" key="1">
    <citation type="submission" date="2020-08" db="EMBL/GenBank/DDBJ databases">
        <authorList>
            <person name="Seo M.-J."/>
        </authorList>
    </citation>
    <scope>NUCLEOTIDE SEQUENCE [LARGE SCALE GENOMIC DNA]</scope>
    <source>
        <strain evidence="2 3">MBLA0160</strain>
    </source>
</reference>
<sequence>MNLKLILAAIVVLGAGAGVVVAGDMLPGGNGAADAESFPTATPGGEGTATVGSDGPATTTADGASTATPPFGFTIDKIEKCGQTCRDVTSTLTNQQDATAENGTVHTRIFAGRGTDGDEIWRGNEDVGTLPAGDSYTTTRQVELSYAEALKISNNDGWITVQTTVETENRTVTFTDERKVA</sequence>
<organism evidence="2 3">
    <name type="scientific">Halobellus ruber</name>
    <dbReference type="NCBI Taxonomy" id="2761102"/>
    <lineage>
        <taxon>Archaea</taxon>
        <taxon>Methanobacteriati</taxon>
        <taxon>Methanobacteriota</taxon>
        <taxon>Stenosarchaea group</taxon>
        <taxon>Halobacteria</taxon>
        <taxon>Halobacteriales</taxon>
        <taxon>Haloferacaceae</taxon>
        <taxon>Halobellus</taxon>
    </lineage>
</organism>
<protein>
    <submittedName>
        <fullName evidence="2">Uncharacterized protein</fullName>
    </submittedName>
</protein>
<evidence type="ECO:0000313" key="3">
    <source>
        <dbReference type="Proteomes" id="UP000546257"/>
    </source>
</evidence>
<proteinExistence type="predicted"/>
<name>A0A7J9SHY8_9EURY</name>
<dbReference type="EMBL" id="JACKXD010000001">
    <property type="protein sequence ID" value="MBB6645587.1"/>
    <property type="molecule type" value="Genomic_DNA"/>
</dbReference>